<organism evidence="2 3">
    <name type="scientific">Thalassiosira oceanica</name>
    <name type="common">Marine diatom</name>
    <dbReference type="NCBI Taxonomy" id="159749"/>
    <lineage>
        <taxon>Eukaryota</taxon>
        <taxon>Sar</taxon>
        <taxon>Stramenopiles</taxon>
        <taxon>Ochrophyta</taxon>
        <taxon>Bacillariophyta</taxon>
        <taxon>Coscinodiscophyceae</taxon>
        <taxon>Thalassiosirophycidae</taxon>
        <taxon>Thalassiosirales</taxon>
        <taxon>Thalassiosiraceae</taxon>
        <taxon>Thalassiosira</taxon>
    </lineage>
</organism>
<gene>
    <name evidence="2" type="ORF">THAOC_00887</name>
</gene>
<feature type="region of interest" description="Disordered" evidence="1">
    <location>
        <begin position="21"/>
        <end position="66"/>
    </location>
</feature>
<name>K0TNM9_THAOC</name>
<feature type="compositionally biased region" description="Basic residues" evidence="1">
    <location>
        <begin position="230"/>
        <end position="248"/>
    </location>
</feature>
<evidence type="ECO:0000313" key="2">
    <source>
        <dbReference type="EMBL" id="EJK77286.1"/>
    </source>
</evidence>
<dbReference type="AlphaFoldDB" id="K0TNM9"/>
<sequence>MREGLTSLSQAPALEVVDSTVAVAGTKRPDSTPKKAKSSKSGDRQSRASRKKKNKQQKKEDVDAARHLRLVLQYIKEDQTIDPSDKRETIDRFNALLKKVEADNRKANRQQQSRSGSKSSSFIVEYPTKTAHSSGRLGNEVEARNDTEEGRLTPSSNAEASGGRDEARDEEYREEAPKHTVVRKEPKAKQKPSKMKLQKSKSTKKAAPQTKKSKSTAIPDVKTSKSTGQKPKRKSRLIARLFGKSKKGTKAELKKSTKAAEPKEPSRTERTAERNQADPSSTFEPKLIGAGQDFADAFDDDDKSQADSIMDVREANSDHYAESVCESICSVRSLNTFEKDFINAIVNHGEDDSVHTFEEDMKTKVNAPPPRPQEVVFDDGHAMQDDFDDLTVEGIPSDDSETTFEKDARKRAGKSSGITAPPKPSEFFMPKQHEVVANTSDCSFRSETTYEKDQRLSRERQVKLRPNESAQPAFRDFNEVVKKVSNIDSNNKVSLNQKDHRALVALAKKIGRVPSTRSRASYDGSSVGPMNAMSPTSAVQATSPRSPGNLFLAGAGKPPSAVHGTSAAARCAQDDYHRASLVTMKKEEEKDEQTVFEKDLMTHNLNGPGMQHHATANAGMSFDTKSTARGEEVQALPPKISPLAEVLSPHAVDKGTKKLEQGTMWDKLWSGGLEW</sequence>
<feature type="compositionally biased region" description="Basic and acidic residues" evidence="1">
    <location>
        <begin position="57"/>
        <end position="66"/>
    </location>
</feature>
<dbReference type="eggNOG" id="ENOG502R8IF">
    <property type="taxonomic scope" value="Eukaryota"/>
</dbReference>
<protein>
    <submittedName>
        <fullName evidence="2">Uncharacterized protein</fullName>
    </submittedName>
</protein>
<feature type="compositionally biased region" description="Basic residues" evidence="1">
    <location>
        <begin position="47"/>
        <end position="56"/>
    </location>
</feature>
<accession>K0TNM9</accession>
<keyword evidence="3" id="KW-1185">Reference proteome</keyword>
<dbReference type="EMBL" id="AGNL01001064">
    <property type="protein sequence ID" value="EJK77286.1"/>
    <property type="molecule type" value="Genomic_DNA"/>
</dbReference>
<proteinExistence type="predicted"/>
<feature type="region of interest" description="Disordered" evidence="1">
    <location>
        <begin position="448"/>
        <end position="470"/>
    </location>
</feature>
<evidence type="ECO:0000256" key="1">
    <source>
        <dbReference type="SAM" id="MobiDB-lite"/>
    </source>
</evidence>
<feature type="region of interest" description="Disordered" evidence="1">
    <location>
        <begin position="98"/>
        <end position="287"/>
    </location>
</feature>
<feature type="compositionally biased region" description="Basic and acidic residues" evidence="1">
    <location>
        <begin position="249"/>
        <end position="276"/>
    </location>
</feature>
<feature type="region of interest" description="Disordered" evidence="1">
    <location>
        <begin position="392"/>
        <end position="426"/>
    </location>
</feature>
<dbReference type="OrthoDB" id="10686122at2759"/>
<dbReference type="Proteomes" id="UP000266841">
    <property type="component" value="Unassembled WGS sequence"/>
</dbReference>
<feature type="compositionally biased region" description="Basic and acidic residues" evidence="1">
    <location>
        <begin position="139"/>
        <end position="151"/>
    </location>
</feature>
<reference evidence="2 3" key="1">
    <citation type="journal article" date="2012" name="Genome Biol.">
        <title>Genome and low-iron response of an oceanic diatom adapted to chronic iron limitation.</title>
        <authorList>
            <person name="Lommer M."/>
            <person name="Specht M."/>
            <person name="Roy A.S."/>
            <person name="Kraemer L."/>
            <person name="Andreson R."/>
            <person name="Gutowska M.A."/>
            <person name="Wolf J."/>
            <person name="Bergner S.V."/>
            <person name="Schilhabel M.B."/>
            <person name="Klostermeier U.C."/>
            <person name="Beiko R.G."/>
            <person name="Rosenstiel P."/>
            <person name="Hippler M."/>
            <person name="Laroche J."/>
        </authorList>
    </citation>
    <scope>NUCLEOTIDE SEQUENCE [LARGE SCALE GENOMIC DNA]</scope>
    <source>
        <strain evidence="2 3">CCMP1005</strain>
    </source>
</reference>
<feature type="compositionally biased region" description="Basic residues" evidence="1">
    <location>
        <begin position="189"/>
        <end position="204"/>
    </location>
</feature>
<feature type="compositionally biased region" description="Low complexity" evidence="1">
    <location>
        <begin position="109"/>
        <end position="121"/>
    </location>
</feature>
<feature type="compositionally biased region" description="Polar residues" evidence="1">
    <location>
        <begin position="533"/>
        <end position="544"/>
    </location>
</feature>
<feature type="region of interest" description="Disordered" evidence="1">
    <location>
        <begin position="516"/>
        <end position="544"/>
    </location>
</feature>
<comment type="caution">
    <text evidence="2">The sequence shown here is derived from an EMBL/GenBank/DDBJ whole genome shotgun (WGS) entry which is preliminary data.</text>
</comment>
<feature type="compositionally biased region" description="Basic and acidic residues" evidence="1">
    <location>
        <begin position="448"/>
        <end position="466"/>
    </location>
</feature>
<feature type="compositionally biased region" description="Basic and acidic residues" evidence="1">
    <location>
        <begin position="162"/>
        <end position="188"/>
    </location>
</feature>
<evidence type="ECO:0000313" key="3">
    <source>
        <dbReference type="Proteomes" id="UP000266841"/>
    </source>
</evidence>
<feature type="compositionally biased region" description="Acidic residues" evidence="1">
    <location>
        <begin position="392"/>
        <end position="402"/>
    </location>
</feature>